<dbReference type="EMBL" id="JAOTIF010000008">
    <property type="protein sequence ID" value="MCU7549920.1"/>
    <property type="molecule type" value="Genomic_DNA"/>
</dbReference>
<dbReference type="RefSeq" id="WP_279297359.1">
    <property type="nucleotide sequence ID" value="NZ_JAOTIF010000008.1"/>
</dbReference>
<reference evidence="2" key="2">
    <citation type="submission" date="2023-04" db="EMBL/GenBank/DDBJ databases">
        <title>Paracnuella aquatica gen. nov., sp. nov., a member of the family Chitinophagaceae isolated from a hot spring.</title>
        <authorList>
            <person name="Wang C."/>
        </authorList>
    </citation>
    <scope>NUCLEOTIDE SEQUENCE</scope>
    <source>
        <strain evidence="2">LB-8</strain>
    </source>
</reference>
<dbReference type="AlphaFoldDB" id="A0A9X3B809"/>
<evidence type="ECO:0000313" key="3">
    <source>
        <dbReference type="Proteomes" id="UP001155483"/>
    </source>
</evidence>
<keyword evidence="1" id="KW-1133">Transmembrane helix</keyword>
<sequence length="153" mass="16901">MLQIDITGIDLNGGLVLEVNGHPNNGHSAVQRGWAVHWKVNESCDVDYIEDIQQKDISGTTDIFSSNPPRSQNPQRKTWIGIVNGTAADYSVYAYAIKWVKKGSTDIKTFDPLISVKPTSYGGNLFFLAIGVVSGVLAGFFCFSKKKKKKSWF</sequence>
<accession>A0A9X3B809</accession>
<dbReference type="Proteomes" id="UP001155483">
    <property type="component" value="Unassembled WGS sequence"/>
</dbReference>
<name>A0A9X3B809_9BACT</name>
<protein>
    <submittedName>
        <fullName evidence="2">Uncharacterized protein</fullName>
    </submittedName>
</protein>
<keyword evidence="1" id="KW-0472">Membrane</keyword>
<evidence type="ECO:0000313" key="2">
    <source>
        <dbReference type="EMBL" id="MCU7549920.1"/>
    </source>
</evidence>
<proteinExistence type="predicted"/>
<gene>
    <name evidence="2" type="ORF">OCK74_12380</name>
</gene>
<feature type="transmembrane region" description="Helical" evidence="1">
    <location>
        <begin position="125"/>
        <end position="143"/>
    </location>
</feature>
<comment type="caution">
    <text evidence="2">The sequence shown here is derived from an EMBL/GenBank/DDBJ whole genome shotgun (WGS) entry which is preliminary data.</text>
</comment>
<keyword evidence="1" id="KW-0812">Transmembrane</keyword>
<reference evidence="2" key="1">
    <citation type="submission" date="2022-09" db="EMBL/GenBank/DDBJ databases">
        <authorList>
            <person name="Yuan C."/>
            <person name="Ke Z."/>
        </authorList>
    </citation>
    <scope>NUCLEOTIDE SEQUENCE</scope>
    <source>
        <strain evidence="2">LB-8</strain>
    </source>
</reference>
<keyword evidence="3" id="KW-1185">Reference proteome</keyword>
<organism evidence="2 3">
    <name type="scientific">Paraflavisolibacter caeni</name>
    <dbReference type="NCBI Taxonomy" id="2982496"/>
    <lineage>
        <taxon>Bacteria</taxon>
        <taxon>Pseudomonadati</taxon>
        <taxon>Bacteroidota</taxon>
        <taxon>Chitinophagia</taxon>
        <taxon>Chitinophagales</taxon>
        <taxon>Chitinophagaceae</taxon>
        <taxon>Paraflavisolibacter</taxon>
    </lineage>
</organism>
<evidence type="ECO:0000256" key="1">
    <source>
        <dbReference type="SAM" id="Phobius"/>
    </source>
</evidence>